<keyword evidence="1" id="KW-0812">Transmembrane</keyword>
<feature type="transmembrane region" description="Helical" evidence="1">
    <location>
        <begin position="395"/>
        <end position="421"/>
    </location>
</feature>
<dbReference type="AlphaFoldDB" id="A0A0L0DDG6"/>
<dbReference type="EMBL" id="GL349461">
    <property type="protein sequence ID" value="KNC50392.1"/>
    <property type="molecule type" value="Genomic_DNA"/>
</dbReference>
<dbReference type="OrthoDB" id="10680577at2759"/>
<dbReference type="eggNOG" id="ENOG502SB12">
    <property type="taxonomic scope" value="Eukaryota"/>
</dbReference>
<keyword evidence="1" id="KW-1133">Transmembrane helix</keyword>
<feature type="transmembrane region" description="Helical" evidence="1">
    <location>
        <begin position="353"/>
        <end position="375"/>
    </location>
</feature>
<keyword evidence="3" id="KW-1185">Reference proteome</keyword>
<feature type="transmembrane region" description="Helical" evidence="1">
    <location>
        <begin position="128"/>
        <end position="153"/>
    </location>
</feature>
<dbReference type="OMA" id="CIGWESE"/>
<protein>
    <submittedName>
        <fullName evidence="2">Uncharacterized protein</fullName>
    </submittedName>
</protein>
<feature type="transmembrane region" description="Helical" evidence="1">
    <location>
        <begin position="199"/>
        <end position="218"/>
    </location>
</feature>
<feature type="transmembrane region" description="Helical" evidence="1">
    <location>
        <begin position="287"/>
        <end position="306"/>
    </location>
</feature>
<evidence type="ECO:0000256" key="1">
    <source>
        <dbReference type="SAM" id="Phobius"/>
    </source>
</evidence>
<evidence type="ECO:0000313" key="2">
    <source>
        <dbReference type="EMBL" id="KNC50392.1"/>
    </source>
</evidence>
<reference evidence="2 3" key="1">
    <citation type="submission" date="2010-05" db="EMBL/GenBank/DDBJ databases">
        <title>The Genome Sequence of Thecamonas trahens ATCC 50062.</title>
        <authorList>
            <consortium name="The Broad Institute Genome Sequencing Platform"/>
            <person name="Russ C."/>
            <person name="Cuomo C."/>
            <person name="Shea T."/>
            <person name="Young S.K."/>
            <person name="Zeng Q."/>
            <person name="Koehrsen M."/>
            <person name="Haas B."/>
            <person name="Borodovsky M."/>
            <person name="Guigo R."/>
            <person name="Alvarado L."/>
            <person name="Berlin A."/>
            <person name="Bochicchio J."/>
            <person name="Borenstein D."/>
            <person name="Chapman S."/>
            <person name="Chen Z."/>
            <person name="Freedman E."/>
            <person name="Gellesch M."/>
            <person name="Goldberg J."/>
            <person name="Griggs A."/>
            <person name="Gujja S."/>
            <person name="Heilman E."/>
            <person name="Heiman D."/>
            <person name="Hepburn T."/>
            <person name="Howarth C."/>
            <person name="Jen D."/>
            <person name="Larson L."/>
            <person name="Mehta T."/>
            <person name="Park D."/>
            <person name="Pearson M."/>
            <person name="Roberts A."/>
            <person name="Saif S."/>
            <person name="Shenoy N."/>
            <person name="Sisk P."/>
            <person name="Stolte C."/>
            <person name="Sykes S."/>
            <person name="Thomson T."/>
            <person name="Walk T."/>
            <person name="White J."/>
            <person name="Yandava C."/>
            <person name="Burger G."/>
            <person name="Gray M.W."/>
            <person name="Holland P.W.H."/>
            <person name="King N."/>
            <person name="Lang F.B.F."/>
            <person name="Roger A.J."/>
            <person name="Ruiz-Trillo I."/>
            <person name="Lander E."/>
            <person name="Nusbaum C."/>
        </authorList>
    </citation>
    <scope>NUCLEOTIDE SEQUENCE [LARGE SCALE GENOMIC DNA]</scope>
    <source>
        <strain evidence="2 3">ATCC 50062</strain>
    </source>
</reference>
<dbReference type="GeneID" id="25565950"/>
<proteinExistence type="predicted"/>
<sequence>MRLFPGGVIGSSSALVALFSAPEAVDELPSLTRLAPTWFRSTAVAAVGVYPQSRTEAFAYGRLLERLVVAEARGDGKAIDEVLAAAAVLAGRVVTAREVKAIEDNTVAVESRRGPLSVALGMLSLVNIMWLVSIFGIAAFLLPALAICVRPLVAALISVFTRWILPMLIALQPVYELAMYAFAVLLLAEGLRMPPETGVMIALTGVVLAVPAFVYSTYLHTHAKTSMSAFSTWVSVLCTVWFVVPAIHFDDALMAWIAVASFYSAVGFSVVPLGLRYLVGFHSPETMVRVSITSTIVLGTFAALRVCGAEYAAMQLLAAPTSVFGTLTLLLAQLIASSRFYAWWSLPYYVRQLTMIATLGVLLGFGAIGGSPGMFNTATTFTVLYVVEKVLELEFLWSSSIAPLTILAIFVAMYAASLFLASHPGWLVSIAFNL</sequence>
<feature type="transmembrane region" description="Helical" evidence="1">
    <location>
        <begin position="230"/>
        <end position="247"/>
    </location>
</feature>
<keyword evidence="1" id="KW-0472">Membrane</keyword>
<feature type="transmembrane region" description="Helical" evidence="1">
    <location>
        <begin position="165"/>
        <end position="187"/>
    </location>
</feature>
<dbReference type="Proteomes" id="UP000054408">
    <property type="component" value="Unassembled WGS sequence"/>
</dbReference>
<organism evidence="2 3">
    <name type="scientific">Thecamonas trahens ATCC 50062</name>
    <dbReference type="NCBI Taxonomy" id="461836"/>
    <lineage>
        <taxon>Eukaryota</taxon>
        <taxon>Apusozoa</taxon>
        <taxon>Apusomonadida</taxon>
        <taxon>Apusomonadidae</taxon>
        <taxon>Thecamonas</taxon>
    </lineage>
</organism>
<feature type="transmembrane region" description="Helical" evidence="1">
    <location>
        <begin position="253"/>
        <end position="275"/>
    </location>
</feature>
<dbReference type="RefSeq" id="XP_013756934.1">
    <property type="nucleotide sequence ID" value="XM_013901480.1"/>
</dbReference>
<name>A0A0L0DDG6_THETB</name>
<evidence type="ECO:0000313" key="3">
    <source>
        <dbReference type="Proteomes" id="UP000054408"/>
    </source>
</evidence>
<gene>
    <name evidence="2" type="ORF">AMSG_06883</name>
</gene>
<accession>A0A0L0DDG6</accession>